<accession>A0A0M6YMG2</accession>
<evidence type="ECO:0000313" key="2">
    <source>
        <dbReference type="EMBL" id="CTQ50703.1"/>
    </source>
</evidence>
<organism evidence="2 3">
    <name type="scientific">Jannaschia donghaensis</name>
    <dbReference type="NCBI Taxonomy" id="420998"/>
    <lineage>
        <taxon>Bacteria</taxon>
        <taxon>Pseudomonadati</taxon>
        <taxon>Pseudomonadota</taxon>
        <taxon>Alphaproteobacteria</taxon>
        <taxon>Rhodobacterales</taxon>
        <taxon>Roseobacteraceae</taxon>
        <taxon>Jannaschia</taxon>
    </lineage>
</organism>
<dbReference type="AlphaFoldDB" id="A0A0M6YMG2"/>
<keyword evidence="2" id="KW-0012">Acyltransferase</keyword>
<dbReference type="Proteomes" id="UP000049222">
    <property type="component" value="Unassembled WGS sequence"/>
</dbReference>
<dbReference type="EMBL" id="CXSU01000012">
    <property type="protein sequence ID" value="CTQ50703.1"/>
    <property type="molecule type" value="Genomic_DNA"/>
</dbReference>
<keyword evidence="2" id="KW-0808">Transferase</keyword>
<gene>
    <name evidence="2" type="primary">ydaF_2</name>
    <name evidence="2" type="ORF">JDO7802_02730</name>
</gene>
<dbReference type="PROSITE" id="PS51186">
    <property type="entry name" value="GNAT"/>
    <property type="match status" value="1"/>
</dbReference>
<reference evidence="2 3" key="1">
    <citation type="submission" date="2015-07" db="EMBL/GenBank/DDBJ databases">
        <authorList>
            <person name="Noorani M."/>
        </authorList>
    </citation>
    <scope>NUCLEOTIDE SEQUENCE [LARGE SCALE GENOMIC DNA]</scope>
    <source>
        <strain evidence="2 3">CECT 7802</strain>
    </source>
</reference>
<dbReference type="PANTHER" id="PTHR43415:SF3">
    <property type="entry name" value="GNAT-FAMILY ACETYLTRANSFERASE"/>
    <property type="match status" value="1"/>
</dbReference>
<dbReference type="PANTHER" id="PTHR43415">
    <property type="entry name" value="SPERMIDINE N(1)-ACETYLTRANSFERASE"/>
    <property type="match status" value="1"/>
</dbReference>
<keyword evidence="3" id="KW-1185">Reference proteome</keyword>
<dbReference type="Pfam" id="PF13302">
    <property type="entry name" value="Acetyltransf_3"/>
    <property type="match status" value="1"/>
</dbReference>
<proteinExistence type="predicted"/>
<dbReference type="RefSeq" id="WP_245624194.1">
    <property type="nucleotide sequence ID" value="NZ_CXSU01000012.1"/>
</dbReference>
<evidence type="ECO:0000259" key="1">
    <source>
        <dbReference type="PROSITE" id="PS51186"/>
    </source>
</evidence>
<protein>
    <submittedName>
        <fullName evidence="2">Putative ribosomal N-acetyltransferase YdaF</fullName>
        <ecNumber evidence="2">2.3.1.-</ecNumber>
    </submittedName>
</protein>
<dbReference type="InterPro" id="IPR000182">
    <property type="entry name" value="GNAT_dom"/>
</dbReference>
<dbReference type="InterPro" id="IPR016181">
    <property type="entry name" value="Acyl_CoA_acyltransferase"/>
</dbReference>
<dbReference type="GO" id="GO:0016747">
    <property type="term" value="F:acyltransferase activity, transferring groups other than amino-acyl groups"/>
    <property type="evidence" value="ECO:0007669"/>
    <property type="project" value="InterPro"/>
</dbReference>
<dbReference type="SUPFAM" id="SSF55729">
    <property type="entry name" value="Acyl-CoA N-acyltransferases (Nat)"/>
    <property type="match status" value="1"/>
</dbReference>
<feature type="domain" description="N-acetyltransferase" evidence="1">
    <location>
        <begin position="21"/>
        <end position="183"/>
    </location>
</feature>
<dbReference type="Gene3D" id="3.40.630.30">
    <property type="match status" value="1"/>
</dbReference>
<evidence type="ECO:0000313" key="3">
    <source>
        <dbReference type="Proteomes" id="UP000049222"/>
    </source>
</evidence>
<name>A0A0M6YMG2_9RHOB</name>
<sequence length="190" mass="20528">MTQTVPVMTGPPPLTLTGPRVTLRAPVDADARARMALGYDPGILQAYGQDIAATAAFTPERSESWLAEQRGAGAWMITVDDVLIGTVRLHSPVEADRRAQIAIGLLDATQLGRGFGTEALRLVIDHAFDGLNLHRLSLRVLADNTRAIRCYARLGFVEEGRERQSARVPDGWQDDLIMGLLAADWDGGAA</sequence>
<dbReference type="STRING" id="420998.JDO7802_02730"/>
<dbReference type="EC" id="2.3.1.-" evidence="2"/>